<accession>A0ABW4KMK5</accession>
<keyword evidence="2" id="KW-1185">Reference proteome</keyword>
<feature type="non-terminal residue" evidence="1">
    <location>
        <position position="182"/>
    </location>
</feature>
<protein>
    <submittedName>
        <fullName evidence="1">IS21 family transposase</fullName>
    </submittedName>
</protein>
<proteinExistence type="predicted"/>
<evidence type="ECO:0000313" key="2">
    <source>
        <dbReference type="Proteomes" id="UP001597301"/>
    </source>
</evidence>
<dbReference type="EMBL" id="JBHUEO010000085">
    <property type="protein sequence ID" value="MFD1708429.1"/>
    <property type="molecule type" value="Genomic_DNA"/>
</dbReference>
<gene>
    <name evidence="1" type="ORF">ACFSCZ_17215</name>
</gene>
<dbReference type="PANTHER" id="PTHR35004:SF6">
    <property type="entry name" value="TRANSPOSASE"/>
    <property type="match status" value="1"/>
</dbReference>
<dbReference type="Proteomes" id="UP001597301">
    <property type="component" value="Unassembled WGS sequence"/>
</dbReference>
<name>A0ABW4KMK5_9BACI</name>
<comment type="caution">
    <text evidence="1">The sequence shown here is derived from an EMBL/GenBank/DDBJ whole genome shotgun (WGS) entry which is preliminary data.</text>
</comment>
<sequence length="182" mass="21343">MKNNFAKNRTFDNLADWQDSCMKWLERTGNYKVHHNTKKRPVEVYALEKQHLQKVSGTYLFEDIFVSSITRNIHKDNVIRYEGNRYSVPLGTYRKGAPNIAYIEKDDEHLYIRLQQNGQVLAKHRIAEGTGAVISDPSHRKRNHTKRDLLIQQIDGMLEDKEIGKWLIGLLAEEYPRHLVDQ</sequence>
<evidence type="ECO:0000313" key="1">
    <source>
        <dbReference type="EMBL" id="MFD1708429.1"/>
    </source>
</evidence>
<reference evidence="2" key="1">
    <citation type="journal article" date="2019" name="Int. J. Syst. Evol. Microbiol.">
        <title>The Global Catalogue of Microorganisms (GCM) 10K type strain sequencing project: providing services to taxonomists for standard genome sequencing and annotation.</title>
        <authorList>
            <consortium name="The Broad Institute Genomics Platform"/>
            <consortium name="The Broad Institute Genome Sequencing Center for Infectious Disease"/>
            <person name="Wu L."/>
            <person name="Ma J."/>
        </authorList>
    </citation>
    <scope>NUCLEOTIDE SEQUENCE [LARGE SCALE GENOMIC DNA]</scope>
    <source>
        <strain evidence="2">CGMCC 1.12295</strain>
    </source>
</reference>
<dbReference type="RefSeq" id="WP_417774583.1">
    <property type="nucleotide sequence ID" value="NZ_JBHUEO010000085.1"/>
</dbReference>
<organism evidence="1 2">
    <name type="scientific">Siminovitchia sediminis</name>
    <dbReference type="NCBI Taxonomy" id="1274353"/>
    <lineage>
        <taxon>Bacteria</taxon>
        <taxon>Bacillati</taxon>
        <taxon>Bacillota</taxon>
        <taxon>Bacilli</taxon>
        <taxon>Bacillales</taxon>
        <taxon>Bacillaceae</taxon>
        <taxon>Siminovitchia</taxon>
    </lineage>
</organism>
<dbReference type="PANTHER" id="PTHR35004">
    <property type="entry name" value="TRANSPOSASE RV3428C-RELATED"/>
    <property type="match status" value="1"/>
</dbReference>